<comment type="subcellular location">
    <subcellularLocation>
        <location evidence="1 8">Nucleus</location>
    </subcellularLocation>
</comment>
<feature type="DNA-binding region" description="H-T-H motif" evidence="8">
    <location>
        <begin position="31"/>
        <end position="51"/>
    </location>
</feature>
<keyword evidence="2" id="KW-0217">Developmental protein</keyword>
<evidence type="ECO:0000256" key="8">
    <source>
        <dbReference type="PROSITE-ProRule" id="PRU00320"/>
    </source>
</evidence>
<accession>A0A9P0B155</accession>
<dbReference type="Gene3D" id="1.10.10.10">
    <property type="entry name" value="Winged helix-like DNA-binding domain superfamily/Winged helix DNA-binding domain"/>
    <property type="match status" value="1"/>
</dbReference>
<evidence type="ECO:0000256" key="5">
    <source>
        <dbReference type="ARBA" id="ARBA00023125"/>
    </source>
</evidence>
<keyword evidence="5 8" id="KW-0238">DNA-binding</keyword>
<evidence type="ECO:0000313" key="11">
    <source>
        <dbReference type="EMBL" id="CAH0551833.1"/>
    </source>
</evidence>
<dbReference type="InterPro" id="IPR007889">
    <property type="entry name" value="HTH_Psq"/>
</dbReference>
<evidence type="ECO:0000256" key="9">
    <source>
        <dbReference type="SAM" id="MobiDB-lite"/>
    </source>
</evidence>
<dbReference type="Pfam" id="PF04218">
    <property type="entry name" value="CENP-B_N"/>
    <property type="match status" value="1"/>
</dbReference>
<evidence type="ECO:0000256" key="3">
    <source>
        <dbReference type="ARBA" id="ARBA00022553"/>
    </source>
</evidence>
<evidence type="ECO:0000259" key="10">
    <source>
        <dbReference type="PROSITE" id="PS50960"/>
    </source>
</evidence>
<dbReference type="SUPFAM" id="SSF46689">
    <property type="entry name" value="Homeodomain-like"/>
    <property type="match status" value="1"/>
</dbReference>
<dbReference type="GO" id="GO:0048749">
    <property type="term" value="P:compound eye development"/>
    <property type="evidence" value="ECO:0007669"/>
    <property type="project" value="UniProtKB-ARBA"/>
</dbReference>
<name>A0A9P0B155_BRAAE</name>
<evidence type="ECO:0000313" key="12">
    <source>
        <dbReference type="Proteomes" id="UP001154078"/>
    </source>
</evidence>
<dbReference type="InterPro" id="IPR009057">
    <property type="entry name" value="Homeodomain-like_sf"/>
</dbReference>
<keyword evidence="7 8" id="KW-0539">Nucleus</keyword>
<feature type="region of interest" description="Disordered" evidence="9">
    <location>
        <begin position="58"/>
        <end position="77"/>
    </location>
</feature>
<evidence type="ECO:0000256" key="7">
    <source>
        <dbReference type="ARBA" id="ARBA00023242"/>
    </source>
</evidence>
<dbReference type="Proteomes" id="UP001154078">
    <property type="component" value="Chromosome 2"/>
</dbReference>
<keyword evidence="3" id="KW-0597">Phosphoprotein</keyword>
<dbReference type="AlphaFoldDB" id="A0A9P0B155"/>
<organism evidence="11 12">
    <name type="scientific">Brassicogethes aeneus</name>
    <name type="common">Rape pollen beetle</name>
    <name type="synonym">Meligethes aeneus</name>
    <dbReference type="NCBI Taxonomy" id="1431903"/>
    <lineage>
        <taxon>Eukaryota</taxon>
        <taxon>Metazoa</taxon>
        <taxon>Ecdysozoa</taxon>
        <taxon>Arthropoda</taxon>
        <taxon>Hexapoda</taxon>
        <taxon>Insecta</taxon>
        <taxon>Pterygota</taxon>
        <taxon>Neoptera</taxon>
        <taxon>Endopterygota</taxon>
        <taxon>Coleoptera</taxon>
        <taxon>Polyphaga</taxon>
        <taxon>Cucujiformia</taxon>
        <taxon>Nitidulidae</taxon>
        <taxon>Meligethinae</taxon>
        <taxon>Brassicogethes</taxon>
    </lineage>
</organism>
<gene>
    <name evidence="11" type="ORF">MELIAE_LOCUS4360</name>
</gene>
<evidence type="ECO:0000256" key="2">
    <source>
        <dbReference type="ARBA" id="ARBA00022473"/>
    </source>
</evidence>
<evidence type="ECO:0000256" key="6">
    <source>
        <dbReference type="ARBA" id="ARBA00023163"/>
    </source>
</evidence>
<dbReference type="GO" id="GO:0005634">
    <property type="term" value="C:nucleus"/>
    <property type="evidence" value="ECO:0007669"/>
    <property type="project" value="UniProtKB-SubCell"/>
</dbReference>
<dbReference type="OrthoDB" id="6624814at2759"/>
<evidence type="ECO:0000256" key="1">
    <source>
        <dbReference type="ARBA" id="ARBA00004123"/>
    </source>
</evidence>
<proteinExistence type="predicted"/>
<dbReference type="PANTHER" id="PTHR33215:SF13">
    <property type="entry name" value="PROTEIN DISTAL ANTENNA"/>
    <property type="match status" value="1"/>
</dbReference>
<sequence length="440" mass="48715">MSAKAGKRPLRSLTAHEKLDAIRRVHDGESKASVARDIGVPESTLRGWCKNEDKISYLSRQSSPETDESLEHKDKRIKLDDSIMQPFNLSLKPPGASATFSPNSDYGKSDLDMSKNSNLSAKAETPKAPHMSEREKNRAELARLSVELGLNRPEMFLPAMNNPSSSLTDLANMGLLAQWNNLLMQQQKNLMNKKVTAPADTSTNIMGANTGGLLKTVDSPDKNKPQMKLPEKQQSVQESVWYWLKTQQAMLGLNQNQASLPCSNGNGISSTSSAPITSMANSTSPLNGVSADQSSWFWKWYKQLAYGQQMPGSMPDKPILYQQLTRDKDFQNAENLSVVVDDNKANKTASSNNNNKARSVLDNLLFNNNNNVAVNKKGEELSQNEAVEHGEKFLNWLETCSDPSVTAMQIMQFRGLLNNIKSGADRKNGDLQNKAKVKRK</sequence>
<feature type="domain" description="HTH psq-type" evidence="10">
    <location>
        <begin position="4"/>
        <end position="55"/>
    </location>
</feature>
<reference evidence="11" key="1">
    <citation type="submission" date="2021-12" db="EMBL/GenBank/DDBJ databases">
        <authorList>
            <person name="King R."/>
        </authorList>
    </citation>
    <scope>NUCLEOTIDE SEQUENCE</scope>
</reference>
<dbReference type="PROSITE" id="PS50960">
    <property type="entry name" value="HTH_PSQ"/>
    <property type="match status" value="1"/>
</dbReference>
<dbReference type="GO" id="GO:0021556">
    <property type="term" value="P:central nervous system formation"/>
    <property type="evidence" value="ECO:0007669"/>
    <property type="project" value="UniProtKB-ARBA"/>
</dbReference>
<dbReference type="GO" id="GO:0003700">
    <property type="term" value="F:DNA-binding transcription factor activity"/>
    <property type="evidence" value="ECO:0007669"/>
    <property type="project" value="UniProtKB-ARBA"/>
</dbReference>
<dbReference type="GO" id="GO:0003677">
    <property type="term" value="F:DNA binding"/>
    <property type="evidence" value="ECO:0007669"/>
    <property type="project" value="UniProtKB-UniRule"/>
</dbReference>
<dbReference type="GO" id="GO:0007379">
    <property type="term" value="P:segment specification"/>
    <property type="evidence" value="ECO:0007669"/>
    <property type="project" value="UniProtKB-ARBA"/>
</dbReference>
<keyword evidence="12" id="KW-1185">Reference proteome</keyword>
<dbReference type="EMBL" id="OV121133">
    <property type="protein sequence ID" value="CAH0551833.1"/>
    <property type="molecule type" value="Genomic_DNA"/>
</dbReference>
<dbReference type="InterPro" id="IPR036388">
    <property type="entry name" value="WH-like_DNA-bd_sf"/>
</dbReference>
<feature type="region of interest" description="Disordered" evidence="9">
    <location>
        <begin position="86"/>
        <end position="115"/>
    </location>
</feature>
<dbReference type="InterPro" id="IPR051839">
    <property type="entry name" value="RD_transcriptional_regulator"/>
</dbReference>
<protein>
    <recommendedName>
        <fullName evidence="10">HTH psq-type domain-containing protein</fullName>
    </recommendedName>
</protein>
<dbReference type="GO" id="GO:0007469">
    <property type="term" value="P:antennal development"/>
    <property type="evidence" value="ECO:0007669"/>
    <property type="project" value="UniProtKB-ARBA"/>
</dbReference>
<dbReference type="FunFam" id="1.10.10.10:FF:000293">
    <property type="entry name" value="Tigger transposable element-derived protein 5"/>
    <property type="match status" value="1"/>
</dbReference>
<keyword evidence="6" id="KW-0804">Transcription</keyword>
<keyword evidence="4" id="KW-0805">Transcription regulation</keyword>
<dbReference type="PANTHER" id="PTHR33215">
    <property type="entry name" value="PROTEIN DISTAL ANTENNA"/>
    <property type="match status" value="1"/>
</dbReference>
<evidence type="ECO:0000256" key="4">
    <source>
        <dbReference type="ARBA" id="ARBA00023015"/>
    </source>
</evidence>